<feature type="compositionally biased region" description="Basic residues" evidence="1">
    <location>
        <begin position="100"/>
        <end position="111"/>
    </location>
</feature>
<feature type="compositionally biased region" description="Low complexity" evidence="1">
    <location>
        <begin position="46"/>
        <end position="65"/>
    </location>
</feature>
<accession>A0A813JTP1</accession>
<name>A0A813JTP1_POLGL</name>
<dbReference type="AlphaFoldDB" id="A0A813JTP1"/>
<protein>
    <submittedName>
        <fullName evidence="2">Uncharacterized protein</fullName>
    </submittedName>
</protein>
<feature type="non-terminal residue" evidence="2">
    <location>
        <position position="190"/>
    </location>
</feature>
<dbReference type="Proteomes" id="UP000626109">
    <property type="component" value="Unassembled WGS sequence"/>
</dbReference>
<proteinExistence type="predicted"/>
<reference evidence="2" key="1">
    <citation type="submission" date="2021-02" db="EMBL/GenBank/DDBJ databases">
        <authorList>
            <person name="Dougan E. K."/>
            <person name="Rhodes N."/>
            <person name="Thang M."/>
            <person name="Chan C."/>
        </authorList>
    </citation>
    <scope>NUCLEOTIDE SEQUENCE</scope>
</reference>
<feature type="compositionally biased region" description="Basic residues" evidence="1">
    <location>
        <begin position="147"/>
        <end position="159"/>
    </location>
</feature>
<feature type="compositionally biased region" description="Low complexity" evidence="1">
    <location>
        <begin position="10"/>
        <end position="37"/>
    </location>
</feature>
<evidence type="ECO:0000313" key="2">
    <source>
        <dbReference type="EMBL" id="CAE8684314.1"/>
    </source>
</evidence>
<dbReference type="EMBL" id="CAJNNW010026300">
    <property type="protein sequence ID" value="CAE8684314.1"/>
    <property type="molecule type" value="Genomic_DNA"/>
</dbReference>
<comment type="caution">
    <text evidence="2">The sequence shown here is derived from an EMBL/GenBank/DDBJ whole genome shotgun (WGS) entry which is preliminary data.</text>
</comment>
<feature type="region of interest" description="Disordered" evidence="1">
    <location>
        <begin position="1"/>
        <end position="111"/>
    </location>
</feature>
<feature type="region of interest" description="Disordered" evidence="1">
    <location>
        <begin position="139"/>
        <end position="190"/>
    </location>
</feature>
<evidence type="ECO:0000313" key="3">
    <source>
        <dbReference type="Proteomes" id="UP000626109"/>
    </source>
</evidence>
<sequence length="190" mass="20600">AAKRRKLTERSAAAADAAAPAAKTKTAGASPAAASAARAEERAARRGAPTGDAPLPAANSEAAAEVGGERLLPGRPTSQDEGARLPASAWTASPLVAASNRRRRNRSPRKLRSLRIVTRTLPPRSPGVTAITGRRLRPMQRGPSWKQRARRKSARILSRRRPEKEAKRRRLLRPSWQASSLGRTMRQMRS</sequence>
<organism evidence="2 3">
    <name type="scientific">Polarella glacialis</name>
    <name type="common">Dinoflagellate</name>
    <dbReference type="NCBI Taxonomy" id="89957"/>
    <lineage>
        <taxon>Eukaryota</taxon>
        <taxon>Sar</taxon>
        <taxon>Alveolata</taxon>
        <taxon>Dinophyceae</taxon>
        <taxon>Suessiales</taxon>
        <taxon>Suessiaceae</taxon>
        <taxon>Polarella</taxon>
    </lineage>
</organism>
<gene>
    <name evidence="2" type="ORF">PGLA2088_LOCUS23903</name>
</gene>
<evidence type="ECO:0000256" key="1">
    <source>
        <dbReference type="SAM" id="MobiDB-lite"/>
    </source>
</evidence>
<feature type="non-terminal residue" evidence="2">
    <location>
        <position position="1"/>
    </location>
</feature>